<reference evidence="4 5" key="1">
    <citation type="submission" date="2019-05" db="EMBL/GenBank/DDBJ databases">
        <title>Mikania micrantha, genome provides insights into the molecular mechanism of rapid growth.</title>
        <authorList>
            <person name="Liu B."/>
        </authorList>
    </citation>
    <scope>NUCLEOTIDE SEQUENCE [LARGE SCALE GENOMIC DNA]</scope>
    <source>
        <strain evidence="4">NLD-2019</strain>
        <tissue evidence="4">Leaf</tissue>
    </source>
</reference>
<dbReference type="Pfam" id="PF13976">
    <property type="entry name" value="gag_pre-integrs"/>
    <property type="match status" value="1"/>
</dbReference>
<keyword evidence="1" id="KW-0645">Protease</keyword>
<accession>A0A5N6LRM2</accession>
<dbReference type="InterPro" id="IPR012337">
    <property type="entry name" value="RNaseH-like_sf"/>
</dbReference>
<dbReference type="PANTHER" id="PTHR42648:SF30">
    <property type="entry name" value="RIBONUCLEASE H-LIKE DOMAIN, GAG-PRE-INTEGRASE DOMAIN PROTEIN-RELATED"/>
    <property type="match status" value="1"/>
</dbReference>
<name>A0A5N6LRM2_9ASTR</name>
<sequence length="506" mass="56878">MRNYLLRNSKMLKSPPAMRNLDLIKKHHPDWYTPWTSSPPCPYPTAPPKPPSVPHAAPGILGPRPPQAYSASENSFTPTDLEQAFHTMTLTPPDQNWYMDSGATSHMTNTSGNLSSYDNKSIFRNIVVGNGAQIPIQGTGNQTLPKPYPPLHLTNVLHVPHLIKNLLSVRRLTTDNNITIEFDPYGFDVKDFRTRTPLLRCNSLGDLYPLTFPQKNHVTSPSVFAAITQDLWHHRLGHPGANILSILHKNLSIPRTVNTNSVCQSCIFGKHTKLPFVTSTSITCSPFDIIHSDLWTSPVLSSGGHRFYLLFLDDYTNFLWTYPIAHKSQVFPTFVKFYNLIKTQFNTNIKSLQCDNGKEYDNTLFKQFCDSHGMVLRFSCPYTSAQNANFCLSQLQLFFSTTVTLLMITYAFLDVCVTHYYPQQQSTNFNHALTPAFFLAISATIVVLNVTISPLGKSSYPAMSSLMKPLSLLETSTLLLPNMIYSPLILIPFCGSLLTTHHQPHQ</sequence>
<dbReference type="PANTHER" id="PTHR42648">
    <property type="entry name" value="TRANSPOSASE, PUTATIVE-RELATED"/>
    <property type="match status" value="1"/>
</dbReference>
<evidence type="ECO:0000313" key="5">
    <source>
        <dbReference type="Proteomes" id="UP000326396"/>
    </source>
</evidence>
<evidence type="ECO:0000259" key="3">
    <source>
        <dbReference type="PROSITE" id="PS50994"/>
    </source>
</evidence>
<organism evidence="4 5">
    <name type="scientific">Mikania micrantha</name>
    <name type="common">bitter vine</name>
    <dbReference type="NCBI Taxonomy" id="192012"/>
    <lineage>
        <taxon>Eukaryota</taxon>
        <taxon>Viridiplantae</taxon>
        <taxon>Streptophyta</taxon>
        <taxon>Embryophyta</taxon>
        <taxon>Tracheophyta</taxon>
        <taxon>Spermatophyta</taxon>
        <taxon>Magnoliopsida</taxon>
        <taxon>eudicotyledons</taxon>
        <taxon>Gunneridae</taxon>
        <taxon>Pentapetalae</taxon>
        <taxon>asterids</taxon>
        <taxon>campanulids</taxon>
        <taxon>Asterales</taxon>
        <taxon>Asteraceae</taxon>
        <taxon>Asteroideae</taxon>
        <taxon>Heliantheae alliance</taxon>
        <taxon>Eupatorieae</taxon>
        <taxon>Mikania</taxon>
    </lineage>
</organism>
<dbReference type="GO" id="GO:0015074">
    <property type="term" value="P:DNA integration"/>
    <property type="evidence" value="ECO:0007669"/>
    <property type="project" value="InterPro"/>
</dbReference>
<dbReference type="Pfam" id="PF00665">
    <property type="entry name" value="rve"/>
    <property type="match status" value="1"/>
</dbReference>
<dbReference type="InterPro" id="IPR039537">
    <property type="entry name" value="Retrotran_Ty1/copia-like"/>
</dbReference>
<dbReference type="PROSITE" id="PS50994">
    <property type="entry name" value="INTEGRASE"/>
    <property type="match status" value="1"/>
</dbReference>
<dbReference type="EMBL" id="SZYD01000019">
    <property type="protein sequence ID" value="KAD2394048.1"/>
    <property type="molecule type" value="Genomic_DNA"/>
</dbReference>
<dbReference type="InterPro" id="IPR054722">
    <property type="entry name" value="PolX-like_BBD"/>
</dbReference>
<dbReference type="InterPro" id="IPR025724">
    <property type="entry name" value="GAG-pre-integrase_dom"/>
</dbReference>
<proteinExistence type="predicted"/>
<dbReference type="InterPro" id="IPR001584">
    <property type="entry name" value="Integrase_cat-core"/>
</dbReference>
<evidence type="ECO:0000313" key="4">
    <source>
        <dbReference type="EMBL" id="KAD2394048.1"/>
    </source>
</evidence>
<feature type="transmembrane region" description="Helical" evidence="2">
    <location>
        <begin position="476"/>
        <end position="498"/>
    </location>
</feature>
<protein>
    <recommendedName>
        <fullName evidence="3">Integrase catalytic domain-containing protein</fullName>
    </recommendedName>
</protein>
<feature type="transmembrane region" description="Helical" evidence="2">
    <location>
        <begin position="433"/>
        <end position="456"/>
    </location>
</feature>
<dbReference type="AlphaFoldDB" id="A0A5N6LRM2"/>
<keyword evidence="1" id="KW-0378">Hydrolase</keyword>
<keyword evidence="5" id="KW-1185">Reference proteome</keyword>
<dbReference type="GO" id="GO:0008233">
    <property type="term" value="F:peptidase activity"/>
    <property type="evidence" value="ECO:0007669"/>
    <property type="project" value="UniProtKB-KW"/>
</dbReference>
<dbReference type="GO" id="GO:0006508">
    <property type="term" value="P:proteolysis"/>
    <property type="evidence" value="ECO:0007669"/>
    <property type="project" value="UniProtKB-KW"/>
</dbReference>
<dbReference type="Proteomes" id="UP000326396">
    <property type="component" value="Linkage Group LG9"/>
</dbReference>
<keyword evidence="2" id="KW-0472">Membrane</keyword>
<dbReference type="Gene3D" id="3.30.420.10">
    <property type="entry name" value="Ribonuclease H-like superfamily/Ribonuclease H"/>
    <property type="match status" value="1"/>
</dbReference>
<feature type="domain" description="Integrase catalytic" evidence="3">
    <location>
        <begin position="282"/>
        <end position="391"/>
    </location>
</feature>
<dbReference type="Pfam" id="PF22936">
    <property type="entry name" value="Pol_BBD"/>
    <property type="match status" value="1"/>
</dbReference>
<keyword evidence="2" id="KW-1133">Transmembrane helix</keyword>
<dbReference type="OrthoDB" id="1937754at2759"/>
<comment type="caution">
    <text evidence="4">The sequence shown here is derived from an EMBL/GenBank/DDBJ whole genome shotgun (WGS) entry which is preliminary data.</text>
</comment>
<dbReference type="SUPFAM" id="SSF53098">
    <property type="entry name" value="Ribonuclease H-like"/>
    <property type="match status" value="1"/>
</dbReference>
<dbReference type="InterPro" id="IPR036397">
    <property type="entry name" value="RNaseH_sf"/>
</dbReference>
<gene>
    <name evidence="4" type="ORF">E3N88_41025</name>
</gene>
<dbReference type="GO" id="GO:0003676">
    <property type="term" value="F:nucleic acid binding"/>
    <property type="evidence" value="ECO:0007669"/>
    <property type="project" value="InterPro"/>
</dbReference>
<keyword evidence="2" id="KW-0812">Transmembrane</keyword>
<evidence type="ECO:0000256" key="1">
    <source>
        <dbReference type="ARBA" id="ARBA00022670"/>
    </source>
</evidence>
<feature type="transmembrane region" description="Helical" evidence="2">
    <location>
        <begin position="397"/>
        <end position="421"/>
    </location>
</feature>
<evidence type="ECO:0000256" key="2">
    <source>
        <dbReference type="SAM" id="Phobius"/>
    </source>
</evidence>